<keyword evidence="3" id="KW-1185">Reference proteome</keyword>
<feature type="region of interest" description="Disordered" evidence="1">
    <location>
        <begin position="1"/>
        <end position="39"/>
    </location>
</feature>
<evidence type="ECO:0000313" key="3">
    <source>
        <dbReference type="Proteomes" id="UP001445335"/>
    </source>
</evidence>
<evidence type="ECO:0000256" key="1">
    <source>
        <dbReference type="SAM" id="MobiDB-lite"/>
    </source>
</evidence>
<accession>A0AAW1SDZ8</accession>
<dbReference type="SUPFAM" id="SSF64288">
    <property type="entry name" value="Chorismate lyase-like"/>
    <property type="match status" value="1"/>
</dbReference>
<evidence type="ECO:0008006" key="4">
    <source>
        <dbReference type="Google" id="ProtNLM"/>
    </source>
</evidence>
<dbReference type="NCBIfam" id="NF037993">
    <property type="entry name" value="cyano_chori_ly"/>
    <property type="match status" value="1"/>
</dbReference>
<comment type="caution">
    <text evidence="2">The sequence shown here is derived from an EMBL/GenBank/DDBJ whole genome shotgun (WGS) entry which is preliminary data.</text>
</comment>
<proteinExistence type="predicted"/>
<dbReference type="Proteomes" id="UP001445335">
    <property type="component" value="Unassembled WGS sequence"/>
</dbReference>
<dbReference type="Pfam" id="PF01947">
    <property type="entry name" value="Rv2949c-like"/>
    <property type="match status" value="1"/>
</dbReference>
<organism evidence="2 3">
    <name type="scientific">Elliptochloris bilobata</name>
    <dbReference type="NCBI Taxonomy" id="381761"/>
    <lineage>
        <taxon>Eukaryota</taxon>
        <taxon>Viridiplantae</taxon>
        <taxon>Chlorophyta</taxon>
        <taxon>core chlorophytes</taxon>
        <taxon>Trebouxiophyceae</taxon>
        <taxon>Trebouxiophyceae incertae sedis</taxon>
        <taxon>Elliptochloris clade</taxon>
        <taxon>Elliptochloris</taxon>
    </lineage>
</organism>
<dbReference type="InterPro" id="IPR048022">
    <property type="entry name" value="Ch_lyase_cyan"/>
</dbReference>
<evidence type="ECO:0000313" key="2">
    <source>
        <dbReference type="EMBL" id="KAK9844197.1"/>
    </source>
</evidence>
<sequence>MKRLHCSDAPDAPAAAEHPDCDWRDSEEPISTAPTSWHPLTQPLLWQGSEEDALQPGAPTGGLAPAWRLMLLSNGSVTRHLQLLTGLRVELECLEMRNIGGGAAGLPAAARLIPGPLVQRQVFLRSPEHAAAGQGAVLVYAASWWSAAEVDSYLADKALPIWASLSAARTELYHDIRSVSCGSSPFLQQQFGQPGPFWGRQYLFWRGERPLTLIHEVFSPALQRFLGPLSPDP</sequence>
<protein>
    <recommendedName>
        <fullName evidence="4">Chorismate lyase</fullName>
    </recommendedName>
</protein>
<dbReference type="InterPro" id="IPR028978">
    <property type="entry name" value="Chorismate_lyase_/UTRA_dom_sf"/>
</dbReference>
<dbReference type="InterPro" id="IPR002800">
    <property type="entry name" value="Rv2949c-like"/>
</dbReference>
<feature type="compositionally biased region" description="Basic and acidic residues" evidence="1">
    <location>
        <begin position="17"/>
        <end position="27"/>
    </location>
</feature>
<dbReference type="EMBL" id="JALJOU010000004">
    <property type="protein sequence ID" value="KAK9844197.1"/>
    <property type="molecule type" value="Genomic_DNA"/>
</dbReference>
<dbReference type="Gene3D" id="3.40.1410.10">
    <property type="entry name" value="Chorismate lyase-like"/>
    <property type="match status" value="1"/>
</dbReference>
<dbReference type="AlphaFoldDB" id="A0AAW1SDZ8"/>
<reference evidence="2 3" key="1">
    <citation type="journal article" date="2024" name="Nat. Commun.">
        <title>Phylogenomics reveals the evolutionary origins of lichenization in chlorophyte algae.</title>
        <authorList>
            <person name="Puginier C."/>
            <person name="Libourel C."/>
            <person name="Otte J."/>
            <person name="Skaloud P."/>
            <person name="Haon M."/>
            <person name="Grisel S."/>
            <person name="Petersen M."/>
            <person name="Berrin J.G."/>
            <person name="Delaux P.M."/>
            <person name="Dal Grande F."/>
            <person name="Keller J."/>
        </authorList>
    </citation>
    <scope>NUCLEOTIDE SEQUENCE [LARGE SCALE GENOMIC DNA]</scope>
    <source>
        <strain evidence="2 3">SAG 245.80</strain>
    </source>
</reference>
<gene>
    <name evidence="2" type="ORF">WJX81_007781</name>
</gene>
<name>A0AAW1SDZ8_9CHLO</name>